<keyword evidence="2 7" id="KW-0418">Kinase</keyword>
<dbReference type="Gene3D" id="1.20.5.1930">
    <property type="match status" value="1"/>
</dbReference>
<evidence type="ECO:0000313" key="8">
    <source>
        <dbReference type="Proteomes" id="UP000698222"/>
    </source>
</evidence>
<dbReference type="InterPro" id="IPR050482">
    <property type="entry name" value="Sensor_HK_TwoCompSys"/>
</dbReference>
<evidence type="ECO:0000256" key="4">
    <source>
        <dbReference type="SAM" id="Coils"/>
    </source>
</evidence>
<gene>
    <name evidence="7" type="ORF">JOF44_002887</name>
</gene>
<feature type="domain" description="Signal transduction histidine kinase subgroup 3 dimerisation and phosphoacceptor" evidence="6">
    <location>
        <begin position="209"/>
        <end position="276"/>
    </location>
</feature>
<dbReference type="InterPro" id="IPR011712">
    <property type="entry name" value="Sig_transdc_His_kin_sub3_dim/P"/>
</dbReference>
<dbReference type="PANTHER" id="PTHR24421:SF63">
    <property type="entry name" value="SENSOR HISTIDINE KINASE DESK"/>
    <property type="match status" value="1"/>
</dbReference>
<protein>
    <submittedName>
        <fullName evidence="7">Two-component system sensor histidine kinase DesK</fullName>
        <ecNumber evidence="7">2.7.13.3</ecNumber>
    </submittedName>
</protein>
<reference evidence="7 8" key="1">
    <citation type="submission" date="2021-03" db="EMBL/GenBank/DDBJ databases">
        <title>Sequencing the genomes of 1000 actinobacteria strains.</title>
        <authorList>
            <person name="Klenk H.-P."/>
        </authorList>
    </citation>
    <scope>NUCLEOTIDE SEQUENCE [LARGE SCALE GENOMIC DNA]</scope>
    <source>
        <strain evidence="7 8">DSM 14564</strain>
    </source>
</reference>
<organism evidence="7 8">
    <name type="scientific">Brachybacterium fresconis</name>
    <dbReference type="NCBI Taxonomy" id="173363"/>
    <lineage>
        <taxon>Bacteria</taxon>
        <taxon>Bacillati</taxon>
        <taxon>Actinomycetota</taxon>
        <taxon>Actinomycetes</taxon>
        <taxon>Micrococcales</taxon>
        <taxon>Dermabacteraceae</taxon>
        <taxon>Brachybacterium</taxon>
    </lineage>
</organism>
<keyword evidence="5" id="KW-0812">Transmembrane</keyword>
<dbReference type="EMBL" id="JAGIOC010000001">
    <property type="protein sequence ID" value="MBP2409984.1"/>
    <property type="molecule type" value="Genomic_DNA"/>
</dbReference>
<accession>A0ABS4YMJ8</accession>
<name>A0ABS4YMJ8_9MICO</name>
<evidence type="ECO:0000256" key="3">
    <source>
        <dbReference type="ARBA" id="ARBA00023012"/>
    </source>
</evidence>
<keyword evidence="1 7" id="KW-0808">Transferase</keyword>
<sequence length="394" mass="41657">MDTTLGDSTLGRQWSVFFAYTAWSVVGVLVMLPLGVALFAGLSVPQAFAADPISSAAVTLQIGLGAWSGWRALAVWAAAEPSTARDRWDLPQVGRLPTDLTLAATGAPSVLITGTVLLGGADPRLLLISLSLLVTTAAIRWRWEIGMACTLIFGAVAAALSGSLTEAISPATLVVAAVIMTRLSLWLAAMVRELDTARQAQAQLAVAEERLRFARDLHDVTGRDLSVIAVKAELVAQLAERQDPRAVEHGREAAQIARTSLAEIRALVRGYREADLATELRGTASLLRSAHATVTIEGDAEDVPARHAGTAAWVLREGGTNILRHGDPSTVMISLHPSGVTLVNDGAPGPREVHEGSGLTGMRERLGPRATLSTHREDGTFTLDVRFDAPGGTR</sequence>
<keyword evidence="3" id="KW-0902">Two-component regulatory system</keyword>
<proteinExistence type="predicted"/>
<dbReference type="GO" id="GO:0004673">
    <property type="term" value="F:protein histidine kinase activity"/>
    <property type="evidence" value="ECO:0007669"/>
    <property type="project" value="UniProtKB-EC"/>
</dbReference>
<dbReference type="EC" id="2.7.13.3" evidence="7"/>
<feature type="coiled-coil region" evidence="4">
    <location>
        <begin position="190"/>
        <end position="217"/>
    </location>
</feature>
<keyword evidence="5" id="KW-0472">Membrane</keyword>
<dbReference type="Gene3D" id="3.30.565.10">
    <property type="entry name" value="Histidine kinase-like ATPase, C-terminal domain"/>
    <property type="match status" value="1"/>
</dbReference>
<feature type="transmembrane region" description="Helical" evidence="5">
    <location>
        <begin position="141"/>
        <end position="161"/>
    </location>
</feature>
<dbReference type="RefSeq" id="WP_342591795.1">
    <property type="nucleotide sequence ID" value="NZ_BAAAJV010000051.1"/>
</dbReference>
<keyword evidence="8" id="KW-1185">Reference proteome</keyword>
<keyword evidence="4" id="KW-0175">Coiled coil</keyword>
<dbReference type="Proteomes" id="UP000698222">
    <property type="component" value="Unassembled WGS sequence"/>
</dbReference>
<evidence type="ECO:0000256" key="1">
    <source>
        <dbReference type="ARBA" id="ARBA00022679"/>
    </source>
</evidence>
<evidence type="ECO:0000256" key="2">
    <source>
        <dbReference type="ARBA" id="ARBA00022777"/>
    </source>
</evidence>
<feature type="transmembrane region" description="Helical" evidence="5">
    <location>
        <begin position="167"/>
        <end position="189"/>
    </location>
</feature>
<evidence type="ECO:0000259" key="6">
    <source>
        <dbReference type="Pfam" id="PF07730"/>
    </source>
</evidence>
<keyword evidence="5" id="KW-1133">Transmembrane helix</keyword>
<dbReference type="Pfam" id="PF07730">
    <property type="entry name" value="HisKA_3"/>
    <property type="match status" value="1"/>
</dbReference>
<evidence type="ECO:0000313" key="7">
    <source>
        <dbReference type="EMBL" id="MBP2409984.1"/>
    </source>
</evidence>
<comment type="caution">
    <text evidence="7">The sequence shown here is derived from an EMBL/GenBank/DDBJ whole genome shotgun (WGS) entry which is preliminary data.</text>
</comment>
<feature type="transmembrane region" description="Helical" evidence="5">
    <location>
        <begin position="20"/>
        <end position="44"/>
    </location>
</feature>
<dbReference type="InterPro" id="IPR036890">
    <property type="entry name" value="HATPase_C_sf"/>
</dbReference>
<dbReference type="PANTHER" id="PTHR24421">
    <property type="entry name" value="NITRATE/NITRITE SENSOR PROTEIN NARX-RELATED"/>
    <property type="match status" value="1"/>
</dbReference>
<evidence type="ECO:0000256" key="5">
    <source>
        <dbReference type="SAM" id="Phobius"/>
    </source>
</evidence>